<gene>
    <name evidence="2" type="ORF">KIW84_057338</name>
</gene>
<accession>A0A9D4X3D7</accession>
<evidence type="ECO:0000313" key="3">
    <source>
        <dbReference type="Proteomes" id="UP001058974"/>
    </source>
</evidence>
<proteinExistence type="predicted"/>
<organism evidence="2 3">
    <name type="scientific">Pisum sativum</name>
    <name type="common">Garden pea</name>
    <name type="synonym">Lathyrus oleraceus</name>
    <dbReference type="NCBI Taxonomy" id="3888"/>
    <lineage>
        <taxon>Eukaryota</taxon>
        <taxon>Viridiplantae</taxon>
        <taxon>Streptophyta</taxon>
        <taxon>Embryophyta</taxon>
        <taxon>Tracheophyta</taxon>
        <taxon>Spermatophyta</taxon>
        <taxon>Magnoliopsida</taxon>
        <taxon>eudicotyledons</taxon>
        <taxon>Gunneridae</taxon>
        <taxon>Pentapetalae</taxon>
        <taxon>rosids</taxon>
        <taxon>fabids</taxon>
        <taxon>Fabales</taxon>
        <taxon>Fabaceae</taxon>
        <taxon>Papilionoideae</taxon>
        <taxon>50 kb inversion clade</taxon>
        <taxon>NPAAA clade</taxon>
        <taxon>Hologalegina</taxon>
        <taxon>IRL clade</taxon>
        <taxon>Fabeae</taxon>
        <taxon>Lathyrus</taxon>
    </lineage>
</organism>
<keyword evidence="3" id="KW-1185">Reference proteome</keyword>
<dbReference type="EMBL" id="JAMSHJ010000005">
    <property type="protein sequence ID" value="KAI5412652.1"/>
    <property type="molecule type" value="Genomic_DNA"/>
</dbReference>
<evidence type="ECO:0000256" key="1">
    <source>
        <dbReference type="SAM" id="MobiDB-lite"/>
    </source>
</evidence>
<protein>
    <submittedName>
        <fullName evidence="2">Uncharacterized protein</fullName>
    </submittedName>
</protein>
<sequence>MHVPAKTKAERSATNKELRKFVAFVLKEVNSYIFPDVQTYLVKDPSPDNESSEKDEERVPEHASHERSKKKDELVVNVEELTYDEEPLTNIVTPSIAKRLQRRKGKTFDFEYYSSREVKRKDNGLKGTPSRSSTGKSPVGLIRSWSKVVTPNRNRKVVSSSES</sequence>
<dbReference type="Proteomes" id="UP001058974">
    <property type="component" value="Chromosome 5"/>
</dbReference>
<comment type="caution">
    <text evidence="2">The sequence shown here is derived from an EMBL/GenBank/DDBJ whole genome shotgun (WGS) entry which is preliminary data.</text>
</comment>
<feature type="compositionally biased region" description="Basic and acidic residues" evidence="1">
    <location>
        <begin position="51"/>
        <end position="72"/>
    </location>
</feature>
<evidence type="ECO:0000313" key="2">
    <source>
        <dbReference type="EMBL" id="KAI5412652.1"/>
    </source>
</evidence>
<feature type="region of interest" description="Disordered" evidence="1">
    <location>
        <begin position="40"/>
        <end position="72"/>
    </location>
</feature>
<feature type="region of interest" description="Disordered" evidence="1">
    <location>
        <begin position="119"/>
        <end position="147"/>
    </location>
</feature>
<dbReference type="Gramene" id="Psat05G0733800-T1">
    <property type="protein sequence ID" value="KAI5412652.1"/>
    <property type="gene ID" value="KIW84_057338"/>
</dbReference>
<name>A0A9D4X3D7_PEA</name>
<reference evidence="2 3" key="1">
    <citation type="journal article" date="2022" name="Nat. Genet.">
        <title>Improved pea reference genome and pan-genome highlight genomic features and evolutionary characteristics.</title>
        <authorList>
            <person name="Yang T."/>
            <person name="Liu R."/>
            <person name="Luo Y."/>
            <person name="Hu S."/>
            <person name="Wang D."/>
            <person name="Wang C."/>
            <person name="Pandey M.K."/>
            <person name="Ge S."/>
            <person name="Xu Q."/>
            <person name="Li N."/>
            <person name="Li G."/>
            <person name="Huang Y."/>
            <person name="Saxena R.K."/>
            <person name="Ji Y."/>
            <person name="Li M."/>
            <person name="Yan X."/>
            <person name="He Y."/>
            <person name="Liu Y."/>
            <person name="Wang X."/>
            <person name="Xiang C."/>
            <person name="Varshney R.K."/>
            <person name="Ding H."/>
            <person name="Gao S."/>
            <person name="Zong X."/>
        </authorList>
    </citation>
    <scope>NUCLEOTIDE SEQUENCE [LARGE SCALE GENOMIC DNA]</scope>
    <source>
        <strain evidence="2 3">cv. Zhongwan 6</strain>
    </source>
</reference>
<dbReference type="AlphaFoldDB" id="A0A9D4X3D7"/>